<protein>
    <submittedName>
        <fullName evidence="2">Uncharacterized protein</fullName>
    </submittedName>
</protein>
<sequence length="353" mass="38975">MAPILRRSARLLAAEDDDDDSSDGDEVEQQPTMKHLPLPRQGEQSSDDEELGIESSPDLVGMPAKTPPPPRDQDGREVSGSGGADKPPEPALQAKKPSDAAKRKDEGSDSDEDETKCQWRSPGCQCHLMMPRMRTKSLNPMRMNDSDEDQVPVEEPRPRMPSDGAEDEDEESDSDEDEVPVEPRMPSDGAEEDEPDSDEDQVPVEPVPQTSTIPPSDGAEHKDEEADSGENGEPPLANDPNGKRKAPSPQVSESPPQKRMVLQANHEHNSGTTDTEKQFMDKCASYFYLGKEVSVLNEEYPGLFKKSFLELGDDQASALDARIKNVSLAEIRLSLRRRNLEQEVIKSVLKLLK</sequence>
<organism evidence="2">
    <name type="scientific">Oryza brachyantha</name>
    <name type="common">malo sina</name>
    <dbReference type="NCBI Taxonomy" id="4533"/>
    <lineage>
        <taxon>Eukaryota</taxon>
        <taxon>Viridiplantae</taxon>
        <taxon>Streptophyta</taxon>
        <taxon>Embryophyta</taxon>
        <taxon>Tracheophyta</taxon>
        <taxon>Spermatophyta</taxon>
        <taxon>Magnoliopsida</taxon>
        <taxon>Liliopsida</taxon>
        <taxon>Poales</taxon>
        <taxon>Poaceae</taxon>
        <taxon>BOP clade</taxon>
        <taxon>Oryzoideae</taxon>
        <taxon>Oryzeae</taxon>
        <taxon>Oryzinae</taxon>
        <taxon>Oryza</taxon>
    </lineage>
</organism>
<feature type="compositionally biased region" description="Basic and acidic residues" evidence="1">
    <location>
        <begin position="96"/>
        <end position="107"/>
    </location>
</feature>
<proteinExistence type="predicted"/>
<keyword evidence="3" id="KW-1185">Reference proteome</keyword>
<evidence type="ECO:0000313" key="2">
    <source>
        <dbReference type="EnsemblPlants" id="OB09G10080.1"/>
    </source>
</evidence>
<dbReference type="Gramene" id="OB09G10080.1">
    <property type="protein sequence ID" value="OB09G10080.1"/>
    <property type="gene ID" value="OB09G10080"/>
</dbReference>
<feature type="compositionally biased region" description="Acidic residues" evidence="1">
    <location>
        <begin position="14"/>
        <end position="28"/>
    </location>
</feature>
<feature type="compositionally biased region" description="Acidic residues" evidence="1">
    <location>
        <begin position="164"/>
        <end position="180"/>
    </location>
</feature>
<feature type="region of interest" description="Disordered" evidence="1">
    <location>
        <begin position="1"/>
        <end position="258"/>
    </location>
</feature>
<feature type="compositionally biased region" description="Acidic residues" evidence="1">
    <location>
        <begin position="189"/>
        <end position="202"/>
    </location>
</feature>
<reference evidence="2" key="1">
    <citation type="journal article" date="2013" name="Nat. Commun.">
        <title>Whole-genome sequencing of Oryza brachyantha reveals mechanisms underlying Oryza genome evolution.</title>
        <authorList>
            <person name="Chen J."/>
            <person name="Huang Q."/>
            <person name="Gao D."/>
            <person name="Wang J."/>
            <person name="Lang Y."/>
            <person name="Liu T."/>
            <person name="Li B."/>
            <person name="Bai Z."/>
            <person name="Luis Goicoechea J."/>
            <person name="Liang C."/>
            <person name="Chen C."/>
            <person name="Zhang W."/>
            <person name="Sun S."/>
            <person name="Liao Y."/>
            <person name="Zhang X."/>
            <person name="Yang L."/>
            <person name="Song C."/>
            <person name="Wang M."/>
            <person name="Shi J."/>
            <person name="Liu G."/>
            <person name="Liu J."/>
            <person name="Zhou H."/>
            <person name="Zhou W."/>
            <person name="Yu Q."/>
            <person name="An N."/>
            <person name="Chen Y."/>
            <person name="Cai Q."/>
            <person name="Wang B."/>
            <person name="Liu B."/>
            <person name="Min J."/>
            <person name="Huang Y."/>
            <person name="Wu H."/>
            <person name="Li Z."/>
            <person name="Zhang Y."/>
            <person name="Yin Y."/>
            <person name="Song W."/>
            <person name="Jiang J."/>
            <person name="Jackson S.A."/>
            <person name="Wing R.A."/>
            <person name="Wang J."/>
            <person name="Chen M."/>
        </authorList>
    </citation>
    <scope>NUCLEOTIDE SEQUENCE [LARGE SCALE GENOMIC DNA]</scope>
    <source>
        <strain evidence="2">cv. IRGC 101232</strain>
    </source>
</reference>
<reference evidence="2" key="2">
    <citation type="submission" date="2013-04" db="UniProtKB">
        <authorList>
            <consortium name="EnsemblPlants"/>
        </authorList>
    </citation>
    <scope>IDENTIFICATION</scope>
</reference>
<dbReference type="EnsemblPlants" id="OB09G10080.1">
    <property type="protein sequence ID" value="OB09G10080.1"/>
    <property type="gene ID" value="OB09G10080"/>
</dbReference>
<evidence type="ECO:0000313" key="3">
    <source>
        <dbReference type="Proteomes" id="UP000006038"/>
    </source>
</evidence>
<name>J3MVI0_ORYBR</name>
<dbReference type="HOGENOM" id="CLU_783852_0_0_1"/>
<evidence type="ECO:0000256" key="1">
    <source>
        <dbReference type="SAM" id="MobiDB-lite"/>
    </source>
</evidence>
<dbReference type="Proteomes" id="UP000006038">
    <property type="component" value="Chromosome 9"/>
</dbReference>
<dbReference type="AlphaFoldDB" id="J3MVI0"/>
<dbReference type="OMA" id="DSHAHHP"/>
<accession>J3MVI0</accession>